<dbReference type="GO" id="GO:0017070">
    <property type="term" value="F:U6 snRNA binding"/>
    <property type="evidence" value="ECO:0007669"/>
    <property type="project" value="TreeGrafter"/>
</dbReference>
<evidence type="ECO:0000256" key="3">
    <source>
        <dbReference type="PROSITE-ProRule" id="PRU00221"/>
    </source>
</evidence>
<dbReference type="InterPro" id="IPR036322">
    <property type="entry name" value="WD40_repeat_dom_sf"/>
</dbReference>
<dbReference type="FunFam" id="2.130.10.10:FF:001211">
    <property type="entry name" value="CBN-PRP-4 protein"/>
    <property type="match status" value="1"/>
</dbReference>
<dbReference type="Pfam" id="PF08799">
    <property type="entry name" value="PRP4"/>
    <property type="match status" value="1"/>
</dbReference>
<feature type="compositionally biased region" description="Basic and acidic residues" evidence="4">
    <location>
        <begin position="424"/>
        <end position="433"/>
    </location>
</feature>
<dbReference type="OrthoDB" id="540662at2759"/>
<reference evidence="6 7" key="1">
    <citation type="submission" date="2014-04" db="EMBL/GenBank/DDBJ databases">
        <authorList>
            <consortium name="DOE Joint Genome Institute"/>
            <person name="Kuo A."/>
            <person name="Kohler A."/>
            <person name="Nagy L.G."/>
            <person name="Floudas D."/>
            <person name="Copeland A."/>
            <person name="Barry K.W."/>
            <person name="Cichocki N."/>
            <person name="Veneault-Fourrey C."/>
            <person name="LaButti K."/>
            <person name="Lindquist E.A."/>
            <person name="Lipzen A."/>
            <person name="Lundell T."/>
            <person name="Morin E."/>
            <person name="Murat C."/>
            <person name="Sun H."/>
            <person name="Tunlid A."/>
            <person name="Henrissat B."/>
            <person name="Grigoriev I.V."/>
            <person name="Hibbett D.S."/>
            <person name="Martin F."/>
            <person name="Nordberg H.P."/>
            <person name="Cantor M.N."/>
            <person name="Hua S.X."/>
        </authorList>
    </citation>
    <scope>NUCLEOTIDE SEQUENCE [LARGE SCALE GENOMIC DNA]</scope>
    <source>
        <strain evidence="6 7">Foug A</strain>
    </source>
</reference>
<dbReference type="InterPro" id="IPR019775">
    <property type="entry name" value="WD40_repeat_CS"/>
</dbReference>
<dbReference type="PANTHER" id="PTHR19846:SF0">
    <property type="entry name" value="PRE-MRNA PROCESSING FACTOR 4"/>
    <property type="match status" value="1"/>
</dbReference>
<dbReference type="SUPFAM" id="SSF50978">
    <property type="entry name" value="WD40 repeat-like"/>
    <property type="match status" value="1"/>
</dbReference>
<dbReference type="PROSITE" id="PS50082">
    <property type="entry name" value="WD_REPEATS_2"/>
    <property type="match status" value="5"/>
</dbReference>
<dbReference type="PRINTS" id="PR00320">
    <property type="entry name" value="GPROTEINBRPT"/>
</dbReference>
<dbReference type="Proteomes" id="UP000053989">
    <property type="component" value="Unassembled WGS sequence"/>
</dbReference>
<evidence type="ECO:0000256" key="1">
    <source>
        <dbReference type="ARBA" id="ARBA00022574"/>
    </source>
</evidence>
<keyword evidence="7" id="KW-1185">Reference proteome</keyword>
<protein>
    <recommendedName>
        <fullName evidence="5">Pre-mRNA processing factor 4 (PRP4)-like domain-containing protein</fullName>
    </recommendedName>
</protein>
<reference evidence="7" key="2">
    <citation type="submission" date="2015-01" db="EMBL/GenBank/DDBJ databases">
        <title>Evolutionary Origins and Diversification of the Mycorrhizal Mutualists.</title>
        <authorList>
            <consortium name="DOE Joint Genome Institute"/>
            <consortium name="Mycorrhizal Genomics Consortium"/>
            <person name="Kohler A."/>
            <person name="Kuo A."/>
            <person name="Nagy L.G."/>
            <person name="Floudas D."/>
            <person name="Copeland A."/>
            <person name="Barry K.W."/>
            <person name="Cichocki N."/>
            <person name="Veneault-Fourrey C."/>
            <person name="LaButti K."/>
            <person name="Lindquist E.A."/>
            <person name="Lipzen A."/>
            <person name="Lundell T."/>
            <person name="Morin E."/>
            <person name="Murat C."/>
            <person name="Riley R."/>
            <person name="Ohm R."/>
            <person name="Sun H."/>
            <person name="Tunlid A."/>
            <person name="Henrissat B."/>
            <person name="Grigoriev I.V."/>
            <person name="Hibbett D.S."/>
            <person name="Martin F."/>
        </authorList>
    </citation>
    <scope>NUCLEOTIDE SEQUENCE [LARGE SCALE GENOMIC DNA]</scope>
    <source>
        <strain evidence="7">Foug A</strain>
    </source>
</reference>
<dbReference type="PROSITE" id="PS50294">
    <property type="entry name" value="WD_REPEATS_REGION"/>
    <property type="match status" value="4"/>
</dbReference>
<accession>A0A0C3DZP9</accession>
<feature type="repeat" description="WD" evidence="3">
    <location>
        <begin position="343"/>
        <end position="384"/>
    </location>
</feature>
<dbReference type="CDD" id="cd00200">
    <property type="entry name" value="WD40"/>
    <property type="match status" value="1"/>
</dbReference>
<evidence type="ECO:0000256" key="2">
    <source>
        <dbReference type="ARBA" id="ARBA00022737"/>
    </source>
</evidence>
<evidence type="ECO:0000256" key="4">
    <source>
        <dbReference type="SAM" id="MobiDB-lite"/>
    </source>
</evidence>
<dbReference type="GO" id="GO:0030621">
    <property type="term" value="F:U4 snRNA binding"/>
    <property type="evidence" value="ECO:0007669"/>
    <property type="project" value="TreeGrafter"/>
</dbReference>
<dbReference type="InterPro" id="IPR036285">
    <property type="entry name" value="PRP4-like_sf"/>
</dbReference>
<dbReference type="InterPro" id="IPR014906">
    <property type="entry name" value="PRP4-like"/>
</dbReference>
<dbReference type="SMART" id="SM00500">
    <property type="entry name" value="SFM"/>
    <property type="match status" value="1"/>
</dbReference>
<dbReference type="EMBL" id="KN822019">
    <property type="protein sequence ID" value="KIM66025.1"/>
    <property type="molecule type" value="Genomic_DNA"/>
</dbReference>
<sequence>MTELTLESLIDDGNYLGSERARLESKAILDELERKKKARNLAVPTDDNRVKARLRELGEPITLFGERQADRRDRLIYVLSQINAARGDDIQMEEESSEESADEEEFYTPGSLELLEARRRLAEYSLPRAQTRIAQQRIDSKLPLGRIIDLRKKIFAEVKRFSNLGSQIGDERPIAQVRFSPNSKFLATGSWSGTVKIWNVPACTTSRVLRGHGDRVGGVAWHPQATLTQGEDVVNLASGAGDTNVNLWSLNADAPLAILKGHADRVCRIAFHPSGNYVASASFDTTWRLWDVTTASELLLQEGHSKEVYSVEFQDDGSLVASGGLDAIGRVWDLRTGRTAMVLDGHVQAIFGIAFSPNGYQIATGAGDDTVRIWDIRSLKALYTIPAHVSNVSDVRFFRGDALPMRTVDGDKDVNMNGLDEDADKSSDKNETTPEEWRYRSGLYFASAGYDGFVKLWSADDWQLLRTLTTDAGKVMSVDLSSDGRLLASGTYNRNFQLFAPDA</sequence>
<dbReference type="AlphaFoldDB" id="A0A0C3DZP9"/>
<evidence type="ECO:0000313" key="7">
    <source>
        <dbReference type="Proteomes" id="UP000053989"/>
    </source>
</evidence>
<proteinExistence type="predicted"/>
<dbReference type="InParanoid" id="A0A0C3DZP9"/>
<dbReference type="InterPro" id="IPR020472">
    <property type="entry name" value="WD40_PAC1"/>
</dbReference>
<dbReference type="Gene3D" id="4.10.280.110">
    <property type="entry name" value="Pre-mRNA processing factor 4 domain"/>
    <property type="match status" value="1"/>
</dbReference>
<dbReference type="InterPro" id="IPR001680">
    <property type="entry name" value="WD40_rpt"/>
</dbReference>
<dbReference type="STRING" id="1036808.A0A0C3DZP9"/>
<keyword evidence="1 3" id="KW-0853">WD repeat</keyword>
<keyword evidence="2" id="KW-0677">Repeat</keyword>
<organism evidence="6 7">
    <name type="scientific">Scleroderma citrinum Foug A</name>
    <dbReference type="NCBI Taxonomy" id="1036808"/>
    <lineage>
        <taxon>Eukaryota</taxon>
        <taxon>Fungi</taxon>
        <taxon>Dikarya</taxon>
        <taxon>Basidiomycota</taxon>
        <taxon>Agaricomycotina</taxon>
        <taxon>Agaricomycetes</taxon>
        <taxon>Agaricomycetidae</taxon>
        <taxon>Boletales</taxon>
        <taxon>Sclerodermatineae</taxon>
        <taxon>Sclerodermataceae</taxon>
        <taxon>Scleroderma</taxon>
    </lineage>
</organism>
<dbReference type="HOGENOM" id="CLU_000288_57_20_1"/>
<feature type="domain" description="Pre-mRNA processing factor 4 (PRP4)-like" evidence="5">
    <location>
        <begin position="45"/>
        <end position="97"/>
    </location>
</feature>
<dbReference type="Pfam" id="PF00400">
    <property type="entry name" value="WD40"/>
    <property type="match status" value="6"/>
</dbReference>
<evidence type="ECO:0000259" key="5">
    <source>
        <dbReference type="SMART" id="SM00500"/>
    </source>
</evidence>
<dbReference type="GO" id="GO:0046540">
    <property type="term" value="C:U4/U6 x U5 tri-snRNP complex"/>
    <property type="evidence" value="ECO:0007669"/>
    <property type="project" value="TreeGrafter"/>
</dbReference>
<dbReference type="Gene3D" id="2.130.10.10">
    <property type="entry name" value="YVTN repeat-like/Quinoprotein amine dehydrogenase"/>
    <property type="match status" value="4"/>
</dbReference>
<evidence type="ECO:0000313" key="6">
    <source>
        <dbReference type="EMBL" id="KIM66025.1"/>
    </source>
</evidence>
<feature type="repeat" description="WD" evidence="3">
    <location>
        <begin position="167"/>
        <end position="200"/>
    </location>
</feature>
<dbReference type="SMART" id="SM00320">
    <property type="entry name" value="WD40"/>
    <property type="match status" value="7"/>
</dbReference>
<name>A0A0C3DZP9_9AGAM</name>
<feature type="repeat" description="WD" evidence="3">
    <location>
        <begin position="301"/>
        <end position="342"/>
    </location>
</feature>
<dbReference type="PROSITE" id="PS00678">
    <property type="entry name" value="WD_REPEATS_1"/>
    <property type="match status" value="2"/>
</dbReference>
<dbReference type="SUPFAM" id="SSF158230">
    <property type="entry name" value="PRP4-like"/>
    <property type="match status" value="1"/>
</dbReference>
<feature type="repeat" description="WD" evidence="3">
    <location>
        <begin position="209"/>
        <end position="258"/>
    </location>
</feature>
<feature type="repeat" description="WD" evidence="3">
    <location>
        <begin position="259"/>
        <end position="300"/>
    </location>
</feature>
<gene>
    <name evidence="6" type="ORF">SCLCIDRAFT_1211673</name>
</gene>
<dbReference type="PANTHER" id="PTHR19846">
    <property type="entry name" value="WD40 REPEAT PROTEIN"/>
    <property type="match status" value="1"/>
</dbReference>
<dbReference type="GO" id="GO:0000398">
    <property type="term" value="P:mRNA splicing, via spliceosome"/>
    <property type="evidence" value="ECO:0007669"/>
    <property type="project" value="TreeGrafter"/>
</dbReference>
<feature type="region of interest" description="Disordered" evidence="4">
    <location>
        <begin position="414"/>
        <end position="433"/>
    </location>
</feature>
<dbReference type="InterPro" id="IPR015943">
    <property type="entry name" value="WD40/YVTN_repeat-like_dom_sf"/>
</dbReference>